<keyword evidence="10" id="KW-1185">Reference proteome</keyword>
<dbReference type="OrthoDB" id="18915at2759"/>
<evidence type="ECO:0000256" key="3">
    <source>
        <dbReference type="ARBA" id="ARBA00022670"/>
    </source>
</evidence>
<dbReference type="PANTHER" id="PTHR12931">
    <property type="entry name" value="UBIQUITIN THIOLESTERASE PROTEIN OTUB"/>
    <property type="match status" value="1"/>
</dbReference>
<dbReference type="AlphaFoldDB" id="A0A9P9IAA6"/>
<dbReference type="InterPro" id="IPR042467">
    <property type="entry name" value="Peptidase_C65_otubain_sub2"/>
</dbReference>
<dbReference type="GO" id="GO:0005634">
    <property type="term" value="C:nucleus"/>
    <property type="evidence" value="ECO:0007669"/>
    <property type="project" value="TreeGrafter"/>
</dbReference>
<dbReference type="GO" id="GO:0071108">
    <property type="term" value="P:protein K48-linked deubiquitination"/>
    <property type="evidence" value="ECO:0007669"/>
    <property type="project" value="TreeGrafter"/>
</dbReference>
<evidence type="ECO:0000256" key="4">
    <source>
        <dbReference type="ARBA" id="ARBA00022786"/>
    </source>
</evidence>
<evidence type="ECO:0000313" key="10">
    <source>
        <dbReference type="Proteomes" id="UP000738349"/>
    </source>
</evidence>
<dbReference type="Gene3D" id="3.30.200.60">
    <property type="entry name" value="Peptidase C65 Otubain, subdomain 1"/>
    <property type="match status" value="1"/>
</dbReference>
<feature type="region of interest" description="Disordered" evidence="7">
    <location>
        <begin position="568"/>
        <end position="599"/>
    </location>
</feature>
<dbReference type="EMBL" id="JAGMUV010000037">
    <property type="protein sequence ID" value="KAH7112652.1"/>
    <property type="molecule type" value="Genomic_DNA"/>
</dbReference>
<comment type="caution">
    <text evidence="9">The sequence shown here is derived from an EMBL/GenBank/DDBJ whole genome shotgun (WGS) entry which is preliminary data.</text>
</comment>
<feature type="compositionally biased region" description="Basic residues" evidence="7">
    <location>
        <begin position="589"/>
        <end position="599"/>
    </location>
</feature>
<sequence length="599" mass="65406">MFEPQPTPFTSCFASYGVALELDSGFPMPAGGGGAGTPAGPRYGLQQDQEIASLSPAASSTYALSTTSTTSPPPLIPSNRDTAQAHHQQCQTQQYQQQHQHQQPSHRYHIPQQQHHQPRQAPPQPYPSSVIILKMEGQQGQHGMAAQQAAAKDYQVAPPQTYSHYRPIRGDGNCGWRAIGFSYFEKLIDSGDQGKIEGEVARLMSFGQMITNVGGYPYFEEWADEMFALLREISRSMDNPQAAHLLLLERWNDAALTGSIIYYLRLLAATYLKANAVTYDPFLPEVAGGVHGYCAQSIELVGREIEHLGIVALVNVLLQPVGFVLEIAYLDRSPGGQANRYRFPEEANGRDPASLGPIIYLLDRPDHYDILYLTPTPLPVPAPVSTAPVSMQVNRVNSFSHNTQITGTQTKFGEYTSVDVSALSIIPGFNSMGGMTPLAPPPPSPSTAGSFSPASVQSPWMPQYSDMLPASTPQPRPSPAIMTSPQPPSPPTSMAGSSSMGPNPVMVATSGLRPQTSLMPRLRTTPGCHIRFSPVQLEYEECKNSIEPHLNVKTNTFKNSIWNRAHYGNSDFHPEEWSPDDEHADGRGGGKRKFKKESA</sequence>
<feature type="region of interest" description="Disordered" evidence="7">
    <location>
        <begin position="434"/>
        <end position="501"/>
    </location>
</feature>
<evidence type="ECO:0000256" key="2">
    <source>
        <dbReference type="ARBA" id="ARBA00012759"/>
    </source>
</evidence>
<dbReference type="GO" id="GO:0043130">
    <property type="term" value="F:ubiquitin binding"/>
    <property type="evidence" value="ECO:0007669"/>
    <property type="project" value="TreeGrafter"/>
</dbReference>
<keyword evidence="4" id="KW-0833">Ubl conjugation pathway</keyword>
<dbReference type="InterPro" id="IPR042468">
    <property type="entry name" value="Peptidase_C65_otubain_sub1"/>
</dbReference>
<reference evidence="9" key="1">
    <citation type="journal article" date="2021" name="Nat. Commun.">
        <title>Genetic determinants of endophytism in the Arabidopsis root mycobiome.</title>
        <authorList>
            <person name="Mesny F."/>
            <person name="Miyauchi S."/>
            <person name="Thiergart T."/>
            <person name="Pickel B."/>
            <person name="Atanasova L."/>
            <person name="Karlsson M."/>
            <person name="Huettel B."/>
            <person name="Barry K.W."/>
            <person name="Haridas S."/>
            <person name="Chen C."/>
            <person name="Bauer D."/>
            <person name="Andreopoulos W."/>
            <person name="Pangilinan J."/>
            <person name="LaButti K."/>
            <person name="Riley R."/>
            <person name="Lipzen A."/>
            <person name="Clum A."/>
            <person name="Drula E."/>
            <person name="Henrissat B."/>
            <person name="Kohler A."/>
            <person name="Grigoriev I.V."/>
            <person name="Martin F.M."/>
            <person name="Hacquard S."/>
        </authorList>
    </citation>
    <scope>NUCLEOTIDE SEQUENCE</scope>
    <source>
        <strain evidence="9">MPI-CAGE-AT-0147</strain>
    </source>
</reference>
<keyword evidence="5" id="KW-0378">Hydrolase</keyword>
<dbReference type="Gene3D" id="1.20.1300.20">
    <property type="entry name" value="Peptidase C65 Otubain, subdomain 2"/>
    <property type="match status" value="1"/>
</dbReference>
<keyword evidence="3" id="KW-0645">Protease</keyword>
<dbReference type="GO" id="GO:0004843">
    <property type="term" value="F:cysteine-type deubiquitinase activity"/>
    <property type="evidence" value="ECO:0007669"/>
    <property type="project" value="UniProtKB-EC"/>
</dbReference>
<evidence type="ECO:0000256" key="5">
    <source>
        <dbReference type="ARBA" id="ARBA00022801"/>
    </source>
</evidence>
<proteinExistence type="predicted"/>
<feature type="region of interest" description="Disordered" evidence="7">
    <location>
        <begin position="55"/>
        <end position="127"/>
    </location>
</feature>
<feature type="compositionally biased region" description="Low complexity" evidence="7">
    <location>
        <begin position="446"/>
        <end position="455"/>
    </location>
</feature>
<evidence type="ECO:0000256" key="1">
    <source>
        <dbReference type="ARBA" id="ARBA00000707"/>
    </source>
</evidence>
<feature type="compositionally biased region" description="Low complexity" evidence="7">
    <location>
        <begin position="55"/>
        <end position="70"/>
    </location>
</feature>
<dbReference type="PROSITE" id="PS50802">
    <property type="entry name" value="OTU"/>
    <property type="match status" value="1"/>
</dbReference>
<dbReference type="Proteomes" id="UP000738349">
    <property type="component" value="Unassembled WGS sequence"/>
</dbReference>
<accession>A0A9P9IAA6</accession>
<dbReference type="InterPro" id="IPR003323">
    <property type="entry name" value="OTU_dom"/>
</dbReference>
<dbReference type="InterPro" id="IPR038765">
    <property type="entry name" value="Papain-like_cys_pep_sf"/>
</dbReference>
<dbReference type="Pfam" id="PF10275">
    <property type="entry name" value="Peptidase_C65"/>
    <property type="match status" value="1"/>
</dbReference>
<dbReference type="SUPFAM" id="SSF54001">
    <property type="entry name" value="Cysteine proteinases"/>
    <property type="match status" value="1"/>
</dbReference>
<dbReference type="InterPro" id="IPR019400">
    <property type="entry name" value="Peptidase_C65_otubain"/>
</dbReference>
<evidence type="ECO:0000256" key="6">
    <source>
        <dbReference type="ARBA" id="ARBA00022807"/>
    </source>
</evidence>
<comment type="catalytic activity">
    <reaction evidence="1">
        <text>Thiol-dependent hydrolysis of ester, thioester, amide, peptide and isopeptide bonds formed by the C-terminal Gly of ubiquitin (a 76-residue protein attached to proteins as an intracellular targeting signal).</text>
        <dbReference type="EC" id="3.4.19.12"/>
    </reaction>
</comment>
<dbReference type="GO" id="GO:0006508">
    <property type="term" value="P:proteolysis"/>
    <property type="evidence" value="ECO:0007669"/>
    <property type="project" value="UniProtKB-KW"/>
</dbReference>
<dbReference type="PANTHER" id="PTHR12931:SF15">
    <property type="entry name" value="UBIQUITIN THIOESTERASE OTUBAIN-LIKE"/>
    <property type="match status" value="1"/>
</dbReference>
<feature type="compositionally biased region" description="Low complexity" evidence="7">
    <location>
        <begin position="85"/>
        <end position="103"/>
    </location>
</feature>
<evidence type="ECO:0000256" key="7">
    <source>
        <dbReference type="SAM" id="MobiDB-lite"/>
    </source>
</evidence>
<evidence type="ECO:0000259" key="8">
    <source>
        <dbReference type="PROSITE" id="PS50802"/>
    </source>
</evidence>
<feature type="compositionally biased region" description="Basic and acidic residues" evidence="7">
    <location>
        <begin position="572"/>
        <end position="588"/>
    </location>
</feature>
<evidence type="ECO:0000313" key="9">
    <source>
        <dbReference type="EMBL" id="KAH7112652.1"/>
    </source>
</evidence>
<organism evidence="9 10">
    <name type="scientific">Dactylonectria macrodidyma</name>
    <dbReference type="NCBI Taxonomy" id="307937"/>
    <lineage>
        <taxon>Eukaryota</taxon>
        <taxon>Fungi</taxon>
        <taxon>Dikarya</taxon>
        <taxon>Ascomycota</taxon>
        <taxon>Pezizomycotina</taxon>
        <taxon>Sordariomycetes</taxon>
        <taxon>Hypocreomycetidae</taxon>
        <taxon>Hypocreales</taxon>
        <taxon>Nectriaceae</taxon>
        <taxon>Dactylonectria</taxon>
    </lineage>
</organism>
<keyword evidence="6" id="KW-0788">Thiol protease</keyword>
<dbReference type="EC" id="3.4.19.12" evidence="2"/>
<dbReference type="CDD" id="cd22749">
    <property type="entry name" value="Otubain_C65"/>
    <property type="match status" value="1"/>
</dbReference>
<name>A0A9P9IAA6_9HYPO</name>
<protein>
    <recommendedName>
        <fullName evidence="2">ubiquitinyl hydrolase 1</fullName>
        <ecNumber evidence="2">3.4.19.12</ecNumber>
    </recommendedName>
</protein>
<feature type="domain" description="OTU" evidence="8">
    <location>
        <begin position="163"/>
        <end position="374"/>
    </location>
</feature>
<gene>
    <name evidence="9" type="ORF">EDB81DRAFT_848824</name>
</gene>